<reference evidence="5 6" key="1">
    <citation type="submission" date="2016-11" db="EMBL/GenBank/DDBJ databases">
        <authorList>
            <person name="Varghese N."/>
            <person name="Submissions S."/>
        </authorList>
    </citation>
    <scope>NUCLEOTIDE SEQUENCE [LARGE SCALE GENOMIC DNA]</scope>
    <source>
        <strain evidence="5 6">CGMCC 1.12174</strain>
        <strain evidence="4 7">DSM 26351</strain>
    </source>
</reference>
<keyword evidence="2" id="KW-0812">Transmembrane</keyword>
<evidence type="ECO:0000259" key="3">
    <source>
        <dbReference type="SMART" id="SM00421"/>
    </source>
</evidence>
<dbReference type="EMBL" id="FRAT01000010">
    <property type="protein sequence ID" value="SHL43904.1"/>
    <property type="molecule type" value="Genomic_DNA"/>
</dbReference>
<accession>A0A1M7AMB4</accession>
<keyword evidence="7" id="KW-1185">Reference proteome</keyword>
<evidence type="ECO:0000313" key="7">
    <source>
        <dbReference type="Proteomes" id="UP000198940"/>
    </source>
</evidence>
<gene>
    <name evidence="4" type="ORF">SAMN04487891_109102</name>
    <name evidence="5" type="ORF">SAMN05216293_3473</name>
</gene>
<dbReference type="Gene3D" id="1.10.10.10">
    <property type="entry name" value="Winged helix-like DNA-binding domain superfamily/Winged helix DNA-binding domain"/>
    <property type="match status" value="1"/>
</dbReference>
<evidence type="ECO:0000256" key="1">
    <source>
        <dbReference type="SAM" id="Coils"/>
    </source>
</evidence>
<feature type="domain" description="HTH luxR-type" evidence="3">
    <location>
        <begin position="858"/>
        <end position="915"/>
    </location>
</feature>
<dbReference type="OrthoDB" id="1090267at2"/>
<feature type="transmembrane region" description="Helical" evidence="2">
    <location>
        <begin position="718"/>
        <end position="739"/>
    </location>
</feature>
<evidence type="ECO:0000313" key="4">
    <source>
        <dbReference type="EMBL" id="SFC34710.1"/>
    </source>
</evidence>
<protein>
    <submittedName>
        <fullName evidence="5">Regulatory protein, luxR family</fullName>
    </submittedName>
</protein>
<dbReference type="InterPro" id="IPR000792">
    <property type="entry name" value="Tscrpt_reg_LuxR_C"/>
</dbReference>
<name>A0A1M7AMB4_9FLAO</name>
<dbReference type="Proteomes" id="UP000184031">
    <property type="component" value="Unassembled WGS sequence"/>
</dbReference>
<dbReference type="GO" id="GO:0003677">
    <property type="term" value="F:DNA binding"/>
    <property type="evidence" value="ECO:0007669"/>
    <property type="project" value="InterPro"/>
</dbReference>
<dbReference type="InterPro" id="IPR015943">
    <property type="entry name" value="WD40/YVTN_repeat-like_dom_sf"/>
</dbReference>
<dbReference type="SUPFAM" id="SSF46894">
    <property type="entry name" value="C-terminal effector domain of the bipartite response regulators"/>
    <property type="match status" value="1"/>
</dbReference>
<keyword evidence="2" id="KW-1133">Transmembrane helix</keyword>
<dbReference type="Gene3D" id="2.130.10.10">
    <property type="entry name" value="YVTN repeat-like/Quinoprotein amine dehydrogenase"/>
    <property type="match status" value="1"/>
</dbReference>
<dbReference type="Pfam" id="PF00196">
    <property type="entry name" value="GerE"/>
    <property type="match status" value="1"/>
</dbReference>
<proteinExistence type="predicted"/>
<organism evidence="5 6">
    <name type="scientific">Flagellimonas taeanensis</name>
    <dbReference type="NCBI Taxonomy" id="1005926"/>
    <lineage>
        <taxon>Bacteria</taxon>
        <taxon>Pseudomonadati</taxon>
        <taxon>Bacteroidota</taxon>
        <taxon>Flavobacteriia</taxon>
        <taxon>Flavobacteriales</taxon>
        <taxon>Flavobacteriaceae</taxon>
        <taxon>Flagellimonas</taxon>
    </lineage>
</organism>
<dbReference type="AlphaFoldDB" id="A0A1M7AMB4"/>
<keyword evidence="1" id="KW-0175">Coiled coil</keyword>
<comment type="caution">
    <text evidence="5">The sequence shown here is derived from an EMBL/GenBank/DDBJ whole genome shotgun (WGS) entry which is preliminary data.</text>
</comment>
<dbReference type="EMBL" id="FOKU01000009">
    <property type="protein sequence ID" value="SFC34710.1"/>
    <property type="molecule type" value="Genomic_DNA"/>
</dbReference>
<dbReference type="Proteomes" id="UP000198940">
    <property type="component" value="Unassembled WGS sequence"/>
</dbReference>
<keyword evidence="2" id="KW-0472">Membrane</keyword>
<dbReference type="InterPro" id="IPR013783">
    <property type="entry name" value="Ig-like_fold"/>
</dbReference>
<dbReference type="SMART" id="SM00421">
    <property type="entry name" value="HTH_LUXR"/>
    <property type="match status" value="1"/>
</dbReference>
<dbReference type="RefSeq" id="WP_072882163.1">
    <property type="nucleotide sequence ID" value="NZ_FOKU01000009.1"/>
</dbReference>
<evidence type="ECO:0000313" key="6">
    <source>
        <dbReference type="Proteomes" id="UP000184031"/>
    </source>
</evidence>
<dbReference type="InterPro" id="IPR016032">
    <property type="entry name" value="Sig_transdc_resp-reg_C-effctor"/>
</dbReference>
<dbReference type="STRING" id="1055723.SAMN05216293_3473"/>
<feature type="coiled-coil region" evidence="1">
    <location>
        <begin position="744"/>
        <end position="791"/>
    </location>
</feature>
<evidence type="ECO:0000256" key="2">
    <source>
        <dbReference type="SAM" id="Phobius"/>
    </source>
</evidence>
<dbReference type="InterPro" id="IPR036388">
    <property type="entry name" value="WH-like_DNA-bd_sf"/>
</dbReference>
<dbReference type="GO" id="GO:0006355">
    <property type="term" value="P:regulation of DNA-templated transcription"/>
    <property type="evidence" value="ECO:0007669"/>
    <property type="project" value="InterPro"/>
</dbReference>
<dbReference type="Gene3D" id="2.60.40.10">
    <property type="entry name" value="Immunoglobulins"/>
    <property type="match status" value="1"/>
</dbReference>
<sequence length="918" mass="106196">MLYRFIRTWILFFPLWLCGQNMLPPIYNYRLLEYKGASKNWDVSVNDDGELFVANNKGLLHFNGEQWTLNKLPNNTIIRSVESIGDRVYTGSYEEFGYWVKNAIGQLEYTSLTHLIQEHTFTSEEFWEIFPSKDNKVLFRSFSAIYSYDGNGIEVVDPPNFVSDFIEFDDKLIVASGPLGLFELKGEELVPLPDQDLLMGKTITDMVVFKGSLMIGTKLSGCYLFDGKNLRPWSAKINEELKQHQLNKISLLGGDRLGFGTIKNGMYLHDSFTGDYQILNRESGLQNNTVLSILLYNDQLWLGLDNGIARVKLNNPISYYTDHTGVLGMVYDIASYKGKLYLGSNTGVFYFEGNELKFVNGSQGHVWDLVELEGDLLCGHNTGTYKVEEDGFRPLGSITGGYQTIKVPGQNAMYVQGTYNGLSRFIKKSDGDWEITKINGFDFPVKHLCFETPTTLWAAHPYKGFYRIHFDGTEYNEVDRVQQFDYDGGPSEYNVKIYNIKNHIVLNSEGNWYWYNPIADQIVPFGEFKDYEDKELLFVDEEHYWFVDGEDKKAIIYTDLKKDSLMITDLPLRERLAPDSQKVIKVNDSLSFITLSDGFARINPSKLEGQSQQLSLPVPKIIVLRDQKSVYPIDQEQLEIPYRHSQSITIDVASPKYIAPQYYFELKGPKEYSELVESGFIHFQNLPYGDYTFKVSTAGGDNQLSESNMFRFSILPPWYLSTFSLVLYGLLTVLAVFLVRRYNRRKLGRKQRELEQQMEKEQQERLAHLEKEELAKEIRLKQNELASTTLNIAKKNEMMLEIKNMLLVNKDKFSNSQRYRSFIKKLDSSIEDTEDWKRFEVNFKELHEDFFERLLKAYPSLTPKDLKLCAYLKMNLSTKEIAPLMAISVRGVEIHRYRLRKKLEIDSSENLSNFLITF</sequence>
<evidence type="ECO:0000313" key="5">
    <source>
        <dbReference type="EMBL" id="SHL43904.1"/>
    </source>
</evidence>